<dbReference type="Pfam" id="PF02645">
    <property type="entry name" value="DegV"/>
    <property type="match status" value="1"/>
</dbReference>
<sequence length="69" mass="7976">MLQLLDEAMDNYQLKEICILHAGVKDHAHKWKEEIEKLYTELKINIQTLVPVAGVHTGYGTLCIAWLRE</sequence>
<proteinExistence type="predicted"/>
<reference evidence="1 2" key="1">
    <citation type="journal article" date="2014" name="Genome Announc.">
        <title>Draft Genome Sequence of the Boron-Tolerant and Moderately Halotolerant Bacterium Gracilibacillus boraciitolerans JCM 21714T.</title>
        <authorList>
            <person name="Ahmed I."/>
            <person name="Oshima K."/>
            <person name="Suda W."/>
            <person name="Kitamura K."/>
            <person name="Iida T."/>
            <person name="Ohmori Y."/>
            <person name="Fujiwara T."/>
            <person name="Hattori M."/>
            <person name="Ohkuma M."/>
        </authorList>
    </citation>
    <scope>NUCLEOTIDE SEQUENCE [LARGE SCALE GENOMIC DNA]</scope>
    <source>
        <strain evidence="1 2">JCM 21714</strain>
    </source>
</reference>
<dbReference type="EMBL" id="BAVS01000028">
    <property type="protein sequence ID" value="GAE94635.1"/>
    <property type="molecule type" value="Genomic_DNA"/>
</dbReference>
<dbReference type="Gene3D" id="3.30.1180.10">
    <property type="match status" value="1"/>
</dbReference>
<comment type="caution">
    <text evidence="1">The sequence shown here is derived from an EMBL/GenBank/DDBJ whole genome shotgun (WGS) entry which is preliminary data.</text>
</comment>
<dbReference type="SUPFAM" id="SSF82549">
    <property type="entry name" value="DAK1/DegV-like"/>
    <property type="match status" value="1"/>
</dbReference>
<keyword evidence="2" id="KW-1185">Reference proteome</keyword>
<accession>W4VMJ6</accession>
<dbReference type="InterPro" id="IPR003797">
    <property type="entry name" value="DegV"/>
</dbReference>
<gene>
    <name evidence="1" type="ORF">JCM21714_3811</name>
</gene>
<evidence type="ECO:0008006" key="3">
    <source>
        <dbReference type="Google" id="ProtNLM"/>
    </source>
</evidence>
<dbReference type="eggNOG" id="COG1307">
    <property type="taxonomic scope" value="Bacteria"/>
</dbReference>
<organism evidence="1 2">
    <name type="scientific">Gracilibacillus boraciitolerans JCM 21714</name>
    <dbReference type="NCBI Taxonomy" id="1298598"/>
    <lineage>
        <taxon>Bacteria</taxon>
        <taxon>Bacillati</taxon>
        <taxon>Bacillota</taxon>
        <taxon>Bacilli</taxon>
        <taxon>Bacillales</taxon>
        <taxon>Bacillaceae</taxon>
        <taxon>Gracilibacillus</taxon>
    </lineage>
</organism>
<name>W4VMJ6_9BACI</name>
<protein>
    <recommendedName>
        <fullName evidence="3">DegV family protein</fullName>
    </recommendedName>
</protein>
<dbReference type="AlphaFoldDB" id="W4VMJ6"/>
<evidence type="ECO:0000313" key="1">
    <source>
        <dbReference type="EMBL" id="GAE94635.1"/>
    </source>
</evidence>
<dbReference type="Proteomes" id="UP000019102">
    <property type="component" value="Unassembled WGS sequence"/>
</dbReference>
<dbReference type="STRING" id="1298598.JCM21714_3811"/>
<dbReference type="PROSITE" id="PS51482">
    <property type="entry name" value="DEGV"/>
    <property type="match status" value="1"/>
</dbReference>
<evidence type="ECO:0000313" key="2">
    <source>
        <dbReference type="Proteomes" id="UP000019102"/>
    </source>
</evidence>
<dbReference type="InterPro" id="IPR043168">
    <property type="entry name" value="DegV_C"/>
</dbReference>